<evidence type="ECO:0000256" key="4">
    <source>
        <dbReference type="ARBA" id="ARBA00023136"/>
    </source>
</evidence>
<evidence type="ECO:0000256" key="2">
    <source>
        <dbReference type="ARBA" id="ARBA00022692"/>
    </source>
</evidence>
<dbReference type="InterPro" id="IPR013122">
    <property type="entry name" value="PKD1_2_channel"/>
</dbReference>
<keyword evidence="2 5" id="KW-0812">Transmembrane</keyword>
<name>A0A0A9WVX9_LYGHE</name>
<evidence type="ECO:0000256" key="5">
    <source>
        <dbReference type="SAM" id="Phobius"/>
    </source>
</evidence>
<feature type="transmembrane region" description="Helical" evidence="5">
    <location>
        <begin position="12"/>
        <end position="38"/>
    </location>
</feature>
<dbReference type="AlphaFoldDB" id="A0A0A9WVX9"/>
<feature type="non-terminal residue" evidence="7">
    <location>
        <position position="1"/>
    </location>
</feature>
<dbReference type="Pfam" id="PF08016">
    <property type="entry name" value="PKD_channel"/>
    <property type="match status" value="1"/>
</dbReference>
<organism evidence="7">
    <name type="scientific">Lygus hesperus</name>
    <name type="common">Western plant bug</name>
    <dbReference type="NCBI Taxonomy" id="30085"/>
    <lineage>
        <taxon>Eukaryota</taxon>
        <taxon>Metazoa</taxon>
        <taxon>Ecdysozoa</taxon>
        <taxon>Arthropoda</taxon>
        <taxon>Hexapoda</taxon>
        <taxon>Insecta</taxon>
        <taxon>Pterygota</taxon>
        <taxon>Neoptera</taxon>
        <taxon>Paraneoptera</taxon>
        <taxon>Hemiptera</taxon>
        <taxon>Heteroptera</taxon>
        <taxon>Panheteroptera</taxon>
        <taxon>Cimicomorpha</taxon>
        <taxon>Miridae</taxon>
        <taxon>Mirini</taxon>
        <taxon>Lygus</taxon>
    </lineage>
</organism>
<reference evidence="7" key="2">
    <citation type="submission" date="2014-07" db="EMBL/GenBank/DDBJ databases">
        <authorList>
            <person name="Hull J."/>
        </authorList>
    </citation>
    <scope>NUCLEOTIDE SEQUENCE</scope>
</reference>
<gene>
    <name evidence="7" type="ORF">CM83_16599</name>
</gene>
<evidence type="ECO:0000259" key="6">
    <source>
        <dbReference type="Pfam" id="PF08016"/>
    </source>
</evidence>
<evidence type="ECO:0000256" key="1">
    <source>
        <dbReference type="ARBA" id="ARBA00004141"/>
    </source>
</evidence>
<comment type="subcellular location">
    <subcellularLocation>
        <location evidence="1">Membrane</location>
        <topology evidence="1">Multi-pass membrane protein</topology>
    </subcellularLocation>
</comment>
<dbReference type="EMBL" id="GBHO01032028">
    <property type="protein sequence ID" value="JAG11576.1"/>
    <property type="molecule type" value="Transcribed_RNA"/>
</dbReference>
<feature type="non-terminal residue" evidence="7">
    <location>
        <position position="263"/>
    </location>
</feature>
<keyword evidence="3 5" id="KW-1133">Transmembrane helix</keyword>
<keyword evidence="4 5" id="KW-0472">Membrane</keyword>
<feature type="domain" description="Polycystin cation channel PKD1/PKD2" evidence="6">
    <location>
        <begin position="8"/>
        <end position="108"/>
    </location>
</feature>
<dbReference type="GO" id="GO:0016020">
    <property type="term" value="C:membrane"/>
    <property type="evidence" value="ECO:0007669"/>
    <property type="project" value="UniProtKB-SubCell"/>
</dbReference>
<protein>
    <recommendedName>
        <fullName evidence="6">Polycystin cation channel PKD1/PKD2 domain-containing protein</fullName>
    </recommendedName>
</protein>
<evidence type="ECO:0000256" key="3">
    <source>
        <dbReference type="ARBA" id="ARBA00022989"/>
    </source>
</evidence>
<evidence type="ECO:0000313" key="7">
    <source>
        <dbReference type="EMBL" id="JAG11576.1"/>
    </source>
</evidence>
<proteinExistence type="predicted"/>
<reference evidence="7" key="1">
    <citation type="journal article" date="2014" name="PLoS ONE">
        <title>Transcriptome-Based Identification of ABC Transporters in the Western Tarnished Plant Bug Lygus hesperus.</title>
        <authorList>
            <person name="Hull J.J."/>
            <person name="Chaney K."/>
            <person name="Geib S.M."/>
            <person name="Fabrick J.A."/>
            <person name="Brent C.S."/>
            <person name="Walsh D."/>
            <person name="Lavine L.C."/>
        </authorList>
    </citation>
    <scope>NUCLEOTIDE SEQUENCE</scope>
</reference>
<feature type="transmembrane region" description="Helical" evidence="5">
    <location>
        <begin position="76"/>
        <end position="98"/>
    </location>
</feature>
<sequence length="263" mass="30399">ILAAFGRAGPFLVVVTTILIIVIVGFAIVSVILFSSLFSYLDHIGKSCVVLILSTVGGVNFTDYESHHIHANFQTIFGFLGLGVFFFFTTRTVILNLYTAVLANSFEEEYIQFNQLSNSATISDYFREVYCKFWRCIGKHLIAHRIDQREVQKQNIRIYEALVMILRRHGYEDVEIELMLEKHKIIYGFHVNIDSMTHLYDDIHLRNQLYLEVEGHIKLQEQIVELNKTIIVINDTLMEIMTKIDILTDHDMKKRSGKASKTF</sequence>
<accession>A0A0A9WVX9</accession>